<keyword evidence="2" id="KW-0472">Membrane</keyword>
<dbReference type="EMBL" id="KX756621">
    <property type="protein sequence ID" value="APQ41749.1"/>
    <property type="molecule type" value="Genomic_RNA"/>
</dbReference>
<reference evidence="3 4" key="1">
    <citation type="journal article" date="2016" name="Infect. Genet. Evol.">
        <title>Candidate new rotavirus species in Schreiber's bats, Serbia.</title>
        <authorList>
            <person name="Banyai K."/>
            <person name="Kemenesi G."/>
            <person name="Budinski I."/>
            <person name="Foldes F."/>
            <person name="Zana B."/>
            <person name="Marton S."/>
            <person name="Varga-Kugler R."/>
            <person name="Oldal M."/>
            <person name="Kurucz K."/>
            <person name="Jakab F."/>
        </authorList>
    </citation>
    <scope>NUCLEOTIDE SEQUENCE [LARGE SCALE GENOMIC DNA]</scope>
    <source>
        <strain evidence="3 4">BO4351/Ms/2014</strain>
    </source>
</reference>
<proteinExistence type="predicted"/>
<sequence>MAELVYDTLRSVVRNLYGDNEDSASFIRAFQLAMKDSGLEENVDNWRKCFYKKRIPKEMTSSTLSIQIQNLEREIIKIRTEGFCAGYDRKARTLNAFEIGKSKQGHTILIPSTHLSEIILQNTFNENLKLSPIPSEALERASIENNKLKQEIDELKATITNLSKQISEQEDSRLELMATQSVLNHQKKLTKRMQDQRDEAQCIIQGLCNRFGLQCFIDNRGVAFTEPDNKGKRKGRKNRRIPIYEYTFGDFDRPIEEEYVKDLTTEGIEPNPGPTAERLFCALFSVIASIVIIERILMYDFNDPDVRFMAPLIIFFTKIYFTFLLIVSIWI</sequence>
<feature type="coiled-coil region" evidence="1">
    <location>
        <begin position="138"/>
        <end position="172"/>
    </location>
</feature>
<dbReference type="CDD" id="cd20714">
    <property type="entry name" value="NSP3_rotavirus"/>
    <property type="match status" value="1"/>
</dbReference>
<dbReference type="KEGG" id="vg:65246824"/>
<evidence type="ECO:0000256" key="1">
    <source>
        <dbReference type="SAM" id="Coils"/>
    </source>
</evidence>
<dbReference type="RefSeq" id="YP_010086034.1">
    <property type="nucleotide sequence ID" value="NC_055272.1"/>
</dbReference>
<evidence type="ECO:0000313" key="3">
    <source>
        <dbReference type="EMBL" id="APQ41749.1"/>
    </source>
</evidence>
<name>A0A1L6BXK7_9REOV</name>
<keyword evidence="1" id="KW-0175">Coiled coil</keyword>
<keyword evidence="2" id="KW-0812">Transmembrane</keyword>
<evidence type="ECO:0000256" key="2">
    <source>
        <dbReference type="SAM" id="Phobius"/>
    </source>
</evidence>
<evidence type="ECO:0000313" key="4">
    <source>
        <dbReference type="Proteomes" id="UP000500822"/>
    </source>
</evidence>
<feature type="transmembrane region" description="Helical" evidence="2">
    <location>
        <begin position="279"/>
        <end position="297"/>
    </location>
</feature>
<organism evidence="3 4">
    <name type="scientific">Rotavirus J</name>
    <dbReference type="NCBI Taxonomy" id="1929964"/>
    <lineage>
        <taxon>Viruses</taxon>
        <taxon>Riboviria</taxon>
        <taxon>Orthornavirae</taxon>
        <taxon>Duplornaviricota</taxon>
        <taxon>Resentoviricetes</taxon>
        <taxon>Reovirales</taxon>
        <taxon>Sedoreoviridae</taxon>
        <taxon>Rotavirus</taxon>
        <taxon>Rotavirus jotagastroenteritidis</taxon>
    </lineage>
</organism>
<protein>
    <submittedName>
        <fullName evidence="3">NSP3</fullName>
    </submittedName>
</protein>
<keyword evidence="2" id="KW-1133">Transmembrane helix</keyword>
<dbReference type="Proteomes" id="UP000500822">
    <property type="component" value="Genome"/>
</dbReference>
<keyword evidence="4" id="KW-1185">Reference proteome</keyword>
<feature type="transmembrane region" description="Helical" evidence="2">
    <location>
        <begin position="309"/>
        <end position="330"/>
    </location>
</feature>
<gene>
    <name evidence="3" type="primary">NSP3</name>
</gene>
<accession>A0A1L6BXK7</accession>
<dbReference type="GeneID" id="65246824"/>